<dbReference type="EMBL" id="FCON02000112">
    <property type="protein sequence ID" value="SAL82016.1"/>
    <property type="molecule type" value="Genomic_DNA"/>
</dbReference>
<sequence>MNEFLSTLIRLSGSELTSRVTVGDVINVLFALALLALIALVLLVHEGIEVHRAHEALRQNGQHRSHHGWLRHRH</sequence>
<name>A0A158KLJ7_9BURK</name>
<keyword evidence="1" id="KW-0472">Membrane</keyword>
<dbReference type="Proteomes" id="UP000054770">
    <property type="component" value="Unassembled WGS sequence"/>
</dbReference>
<comment type="caution">
    <text evidence="2">The sequence shown here is derived from an EMBL/GenBank/DDBJ whole genome shotgun (WGS) entry which is preliminary data.</text>
</comment>
<reference evidence="2" key="1">
    <citation type="submission" date="2016-01" db="EMBL/GenBank/DDBJ databases">
        <authorList>
            <person name="Peeters C."/>
        </authorList>
    </citation>
    <scope>NUCLEOTIDE SEQUENCE [LARGE SCALE GENOMIC DNA]</scope>
    <source>
        <strain evidence="2">LMG 22940</strain>
    </source>
</reference>
<evidence type="ECO:0000313" key="2">
    <source>
        <dbReference type="EMBL" id="SAL82016.1"/>
    </source>
</evidence>
<evidence type="ECO:0000256" key="1">
    <source>
        <dbReference type="SAM" id="Phobius"/>
    </source>
</evidence>
<dbReference type="RefSeq" id="WP_087648300.1">
    <property type="nucleotide sequence ID" value="NZ_FCON02000112.1"/>
</dbReference>
<evidence type="ECO:0000313" key="3">
    <source>
        <dbReference type="Proteomes" id="UP000054770"/>
    </source>
</evidence>
<keyword evidence="3" id="KW-1185">Reference proteome</keyword>
<dbReference type="AlphaFoldDB" id="A0A158KLJ7"/>
<gene>
    <name evidence="2" type="ORF">AWB68_06352</name>
</gene>
<keyword evidence="1" id="KW-1133">Transmembrane helix</keyword>
<dbReference type="OrthoDB" id="9135134at2"/>
<accession>A0A158KLJ7</accession>
<keyword evidence="1" id="KW-0812">Transmembrane</keyword>
<protein>
    <submittedName>
        <fullName evidence="2">Uncharacterized protein</fullName>
    </submittedName>
</protein>
<organism evidence="2 3">
    <name type="scientific">Caballeronia choica</name>
    <dbReference type="NCBI Taxonomy" id="326476"/>
    <lineage>
        <taxon>Bacteria</taxon>
        <taxon>Pseudomonadati</taxon>
        <taxon>Pseudomonadota</taxon>
        <taxon>Betaproteobacteria</taxon>
        <taxon>Burkholderiales</taxon>
        <taxon>Burkholderiaceae</taxon>
        <taxon>Caballeronia</taxon>
    </lineage>
</organism>
<feature type="transmembrane region" description="Helical" evidence="1">
    <location>
        <begin position="25"/>
        <end position="44"/>
    </location>
</feature>
<proteinExistence type="predicted"/>